<dbReference type="EMBL" id="JAFBMS010002620">
    <property type="protein sequence ID" value="KAG9328154.1"/>
    <property type="molecule type" value="Genomic_DNA"/>
</dbReference>
<name>A0A8T2MIX8_9TELE</name>
<proteinExistence type="inferred from homology"/>
<organism evidence="5 6">
    <name type="scientific">Albula glossodonta</name>
    <name type="common">roundjaw bonefish</name>
    <dbReference type="NCBI Taxonomy" id="121402"/>
    <lineage>
        <taxon>Eukaryota</taxon>
        <taxon>Metazoa</taxon>
        <taxon>Chordata</taxon>
        <taxon>Craniata</taxon>
        <taxon>Vertebrata</taxon>
        <taxon>Euteleostomi</taxon>
        <taxon>Actinopterygii</taxon>
        <taxon>Neopterygii</taxon>
        <taxon>Teleostei</taxon>
        <taxon>Albuliformes</taxon>
        <taxon>Albulidae</taxon>
        <taxon>Albula</taxon>
    </lineage>
</organism>
<dbReference type="SUPFAM" id="SSF52540">
    <property type="entry name" value="P-loop containing nucleoside triphosphate hydrolases"/>
    <property type="match status" value="1"/>
</dbReference>
<evidence type="ECO:0000256" key="3">
    <source>
        <dbReference type="SAM" id="MobiDB-lite"/>
    </source>
</evidence>
<dbReference type="InterPro" id="IPR027417">
    <property type="entry name" value="P-loop_NTPase"/>
</dbReference>
<evidence type="ECO:0000256" key="1">
    <source>
        <dbReference type="ARBA" id="ARBA00008535"/>
    </source>
</evidence>
<evidence type="ECO:0000256" key="2">
    <source>
        <dbReference type="ARBA" id="ARBA00022741"/>
    </source>
</evidence>
<sequence length="235" mass="25867">MVVGATGAGKSTLINGMINYILGVKWEDEFRFKLIDEGKSKSQAESQTSLVTAYEINYQDGFQITHSLTIIDTPGFGDTRGIERDRQITEQIRTFFTSDQGISEVDAVCFVTQASLARLTHAQKYVFDAVLSIFGKDIAENIQMLVTFADGQCPPVLEAINVSGVPCPKKGGLPVHFKFNNSALFAENTTTDSNTRSDDEEDEEDENFDKMFWSMEDQTPQYGMAGLDGPTVAAS</sequence>
<protein>
    <recommendedName>
        <fullName evidence="4">AIG1-type G domain-containing protein</fullName>
    </recommendedName>
</protein>
<gene>
    <name evidence="5" type="ORF">JZ751_016178</name>
</gene>
<dbReference type="InterPro" id="IPR006703">
    <property type="entry name" value="G_AIG1"/>
</dbReference>
<dbReference type="Pfam" id="PF04548">
    <property type="entry name" value="AIG1"/>
    <property type="match status" value="1"/>
</dbReference>
<dbReference type="AlphaFoldDB" id="A0A8T2MIX8"/>
<feature type="compositionally biased region" description="Acidic residues" evidence="3">
    <location>
        <begin position="198"/>
        <end position="207"/>
    </location>
</feature>
<dbReference type="GO" id="GO:0005525">
    <property type="term" value="F:GTP binding"/>
    <property type="evidence" value="ECO:0007669"/>
    <property type="project" value="InterPro"/>
</dbReference>
<feature type="region of interest" description="Disordered" evidence="3">
    <location>
        <begin position="189"/>
        <end position="208"/>
    </location>
</feature>
<evidence type="ECO:0000259" key="4">
    <source>
        <dbReference type="Pfam" id="PF04548"/>
    </source>
</evidence>
<keyword evidence="2" id="KW-0547">Nucleotide-binding</keyword>
<dbReference type="CDD" id="cd00882">
    <property type="entry name" value="Ras_like_GTPase"/>
    <property type="match status" value="1"/>
</dbReference>
<dbReference type="Proteomes" id="UP000824540">
    <property type="component" value="Unassembled WGS sequence"/>
</dbReference>
<comment type="similarity">
    <text evidence="1">Belongs to the TRAFAC class TrmE-Era-EngA-EngB-Septin-like GTPase superfamily. AIG1/Toc34/Toc159-like paraseptin GTPase family. IAN subfamily.</text>
</comment>
<evidence type="ECO:0000313" key="6">
    <source>
        <dbReference type="Proteomes" id="UP000824540"/>
    </source>
</evidence>
<dbReference type="OrthoDB" id="8954335at2759"/>
<dbReference type="PANTHER" id="PTHR32046">
    <property type="entry name" value="G DOMAIN-CONTAINING PROTEIN"/>
    <property type="match status" value="1"/>
</dbReference>
<accession>A0A8T2MIX8</accession>
<dbReference type="Gene3D" id="3.40.50.300">
    <property type="entry name" value="P-loop containing nucleotide triphosphate hydrolases"/>
    <property type="match status" value="1"/>
</dbReference>
<keyword evidence="6" id="KW-1185">Reference proteome</keyword>
<comment type="caution">
    <text evidence="5">The sequence shown here is derived from an EMBL/GenBank/DDBJ whole genome shotgun (WGS) entry which is preliminary data.</text>
</comment>
<reference evidence="5" key="1">
    <citation type="thesis" date="2021" institute="BYU ScholarsArchive" country="Provo, UT, USA">
        <title>Applications of and Algorithms for Genome Assembly and Genomic Analyses with an Emphasis on Marine Teleosts.</title>
        <authorList>
            <person name="Pickett B.D."/>
        </authorList>
    </citation>
    <scope>NUCLEOTIDE SEQUENCE</scope>
    <source>
        <strain evidence="5">HI-2016</strain>
    </source>
</reference>
<dbReference type="PANTHER" id="PTHR32046:SF14">
    <property type="match status" value="1"/>
</dbReference>
<evidence type="ECO:0000313" key="5">
    <source>
        <dbReference type="EMBL" id="KAG9328154.1"/>
    </source>
</evidence>
<feature type="domain" description="AIG1-type G" evidence="4">
    <location>
        <begin position="2"/>
        <end position="150"/>
    </location>
</feature>